<evidence type="ECO:0000256" key="7">
    <source>
        <dbReference type="ARBA" id="ARBA00023049"/>
    </source>
</evidence>
<evidence type="ECO:0000313" key="12">
    <source>
        <dbReference type="Proteomes" id="UP000707071"/>
    </source>
</evidence>
<keyword evidence="4" id="KW-0479">Metal-binding</keyword>
<evidence type="ECO:0000256" key="1">
    <source>
        <dbReference type="ARBA" id="ARBA00001947"/>
    </source>
</evidence>
<feature type="compositionally biased region" description="Low complexity" evidence="8">
    <location>
        <begin position="279"/>
        <end position="292"/>
    </location>
</feature>
<dbReference type="GO" id="GO:0004222">
    <property type="term" value="F:metalloendopeptidase activity"/>
    <property type="evidence" value="ECO:0007669"/>
    <property type="project" value="InterPro"/>
</dbReference>
<reference evidence="11 12" key="1">
    <citation type="journal article" date="2020" name="bioRxiv">
        <title>Whole genome comparisons of ergot fungi reveals the divergence and evolution of species within the genus Claviceps are the result of varying mechanisms driving genome evolution and host range expansion.</title>
        <authorList>
            <person name="Wyka S.A."/>
            <person name="Mondo S.J."/>
            <person name="Liu M."/>
            <person name="Dettman J."/>
            <person name="Nalam V."/>
            <person name="Broders K.D."/>
        </authorList>
    </citation>
    <scope>NUCLEOTIDE SEQUENCE [LARGE SCALE GENOMIC DNA]</scope>
    <source>
        <strain evidence="11 12">Clav52</strain>
    </source>
</reference>
<dbReference type="Proteomes" id="UP000707071">
    <property type="component" value="Unassembled WGS sequence"/>
</dbReference>
<comment type="similarity">
    <text evidence="2">Belongs to the peptidase M35 family.</text>
</comment>
<dbReference type="Pfam" id="PF14521">
    <property type="entry name" value="Aspzincin_M35"/>
    <property type="match status" value="1"/>
</dbReference>
<evidence type="ECO:0000259" key="10">
    <source>
        <dbReference type="Pfam" id="PF14521"/>
    </source>
</evidence>
<dbReference type="EMBL" id="SRRH01000832">
    <property type="protein sequence ID" value="KAG6284635.1"/>
    <property type="molecule type" value="Genomic_DNA"/>
</dbReference>
<protein>
    <recommendedName>
        <fullName evidence="10">Lysine-specific metallo-endopeptidase domain-containing protein</fullName>
    </recommendedName>
</protein>
<dbReference type="Gene3D" id="3.40.390.10">
    <property type="entry name" value="Collagenase (Catalytic Domain)"/>
    <property type="match status" value="1"/>
</dbReference>
<evidence type="ECO:0000256" key="3">
    <source>
        <dbReference type="ARBA" id="ARBA00022670"/>
    </source>
</evidence>
<accession>A0A9P7QB97</accession>
<dbReference type="InterPro" id="IPR024079">
    <property type="entry name" value="MetalloPept_cat_dom_sf"/>
</dbReference>
<comment type="cofactor">
    <cofactor evidence="1">
        <name>Zn(2+)</name>
        <dbReference type="ChEBI" id="CHEBI:29105"/>
    </cofactor>
</comment>
<comment type="caution">
    <text evidence="11">The sequence shown here is derived from an EMBL/GenBank/DDBJ whole genome shotgun (WGS) entry which is preliminary data.</text>
</comment>
<evidence type="ECO:0000256" key="5">
    <source>
        <dbReference type="ARBA" id="ARBA00022801"/>
    </source>
</evidence>
<keyword evidence="9" id="KW-0732">Signal</keyword>
<keyword evidence="5" id="KW-0378">Hydrolase</keyword>
<dbReference type="PANTHER" id="PTHR37016:SF3">
    <property type="entry name" value="NEUTRAL PROTEASE 2-RELATED"/>
    <property type="match status" value="1"/>
</dbReference>
<dbReference type="GO" id="GO:0046872">
    <property type="term" value="F:metal ion binding"/>
    <property type="evidence" value="ECO:0007669"/>
    <property type="project" value="UniProtKB-KW"/>
</dbReference>
<dbReference type="PANTHER" id="PTHR37016">
    <property type="match status" value="1"/>
</dbReference>
<dbReference type="CDD" id="cd11008">
    <property type="entry name" value="M35_deuterolysin_like"/>
    <property type="match status" value="1"/>
</dbReference>
<dbReference type="InterPro" id="IPR050414">
    <property type="entry name" value="Fungal_M35_metalloproteases"/>
</dbReference>
<evidence type="ECO:0000256" key="4">
    <source>
        <dbReference type="ARBA" id="ARBA00022723"/>
    </source>
</evidence>
<gene>
    <name evidence="11" type="ORF">E4U09_007757</name>
</gene>
<evidence type="ECO:0000256" key="8">
    <source>
        <dbReference type="SAM" id="MobiDB-lite"/>
    </source>
</evidence>
<evidence type="ECO:0000256" key="9">
    <source>
        <dbReference type="SAM" id="SignalP"/>
    </source>
</evidence>
<proteinExistence type="inferred from homology"/>
<evidence type="ECO:0000256" key="6">
    <source>
        <dbReference type="ARBA" id="ARBA00022833"/>
    </source>
</evidence>
<feature type="domain" description="Lysine-specific metallo-endopeptidase" evidence="10">
    <location>
        <begin position="97"/>
        <end position="234"/>
    </location>
</feature>
<dbReference type="GO" id="GO:0006508">
    <property type="term" value="P:proteolysis"/>
    <property type="evidence" value="ECO:0007669"/>
    <property type="project" value="UniProtKB-KW"/>
</dbReference>
<keyword evidence="6" id="KW-0862">Zinc</keyword>
<sequence>MKSHSFFCCGAWLCQAAAAFFIPHNRHPSLRQANATATVSDRKPPSCLDGGSVTLYNTSSLPGKRSIDLSCGSYESWIDKAYKDCAVRARAGERVALAKDSASSTLLKDIFKDDSDQVRTRIADHLALIAVECEKNGWGPTPVNCSFCDEGVAELTYLTPGFKNGDHPVTLCDDAIRQEPYGCNAQDLGDILLHEMSHSWGRTHDHGYGMKNILNLTTSEDSLDNGDSYTYFAQAAELGCIVQDDRLVDGPFKNEKARGVYMNDENLLRRGQRQRVGGLFPLSFSSPRSSGKSAGGGQDSRRRP</sequence>
<evidence type="ECO:0000256" key="2">
    <source>
        <dbReference type="ARBA" id="ARBA00010279"/>
    </source>
</evidence>
<dbReference type="InterPro" id="IPR029463">
    <property type="entry name" value="Lys_MEP"/>
</dbReference>
<evidence type="ECO:0000313" key="11">
    <source>
        <dbReference type="EMBL" id="KAG6284635.1"/>
    </source>
</evidence>
<feature type="region of interest" description="Disordered" evidence="8">
    <location>
        <begin position="279"/>
        <end position="304"/>
    </location>
</feature>
<name>A0A9P7QB97_9HYPO</name>
<keyword evidence="3" id="KW-0645">Protease</keyword>
<feature type="chain" id="PRO_5040373354" description="Lysine-specific metallo-endopeptidase domain-containing protein" evidence="9">
    <location>
        <begin position="20"/>
        <end position="304"/>
    </location>
</feature>
<keyword evidence="12" id="KW-1185">Reference proteome</keyword>
<dbReference type="SUPFAM" id="SSF55486">
    <property type="entry name" value="Metalloproteases ('zincins'), catalytic domain"/>
    <property type="match status" value="1"/>
</dbReference>
<keyword evidence="7" id="KW-0482">Metalloprotease</keyword>
<organism evidence="11 12">
    <name type="scientific">Claviceps aff. purpurea</name>
    <dbReference type="NCBI Taxonomy" id="1967640"/>
    <lineage>
        <taxon>Eukaryota</taxon>
        <taxon>Fungi</taxon>
        <taxon>Dikarya</taxon>
        <taxon>Ascomycota</taxon>
        <taxon>Pezizomycotina</taxon>
        <taxon>Sordariomycetes</taxon>
        <taxon>Hypocreomycetidae</taxon>
        <taxon>Hypocreales</taxon>
        <taxon>Clavicipitaceae</taxon>
        <taxon>Claviceps</taxon>
    </lineage>
</organism>
<dbReference type="AlphaFoldDB" id="A0A9P7QB97"/>
<feature type="signal peptide" evidence="9">
    <location>
        <begin position="1"/>
        <end position="19"/>
    </location>
</feature>